<accession>A0A8R7UW13</accession>
<dbReference type="InterPro" id="IPR036390">
    <property type="entry name" value="WH_DNA-bd_sf"/>
</dbReference>
<dbReference type="Pfam" id="PF08100">
    <property type="entry name" value="Dimerisation"/>
    <property type="match status" value="1"/>
</dbReference>
<evidence type="ECO:0000313" key="6">
    <source>
        <dbReference type="EnsemblPlants" id="TuG1812G0600004198.01.T01.cds438586"/>
    </source>
</evidence>
<feature type="domain" description="O-methyltransferase dimerisation" evidence="5">
    <location>
        <begin position="2"/>
        <end position="85"/>
    </location>
</feature>
<dbReference type="GO" id="GO:0032259">
    <property type="term" value="P:methylation"/>
    <property type="evidence" value="ECO:0007669"/>
    <property type="project" value="UniProtKB-KW"/>
</dbReference>
<keyword evidence="3" id="KW-0949">S-adenosyl-L-methionine</keyword>
<dbReference type="InterPro" id="IPR001077">
    <property type="entry name" value="COMT_C"/>
</dbReference>
<dbReference type="InterPro" id="IPR012967">
    <property type="entry name" value="COMT_dimerisation"/>
</dbReference>
<dbReference type="PANTHER" id="PTHR11746">
    <property type="entry name" value="O-METHYLTRANSFERASE"/>
    <property type="match status" value="1"/>
</dbReference>
<reference evidence="7" key="1">
    <citation type="journal article" date="2013" name="Nature">
        <title>Draft genome of the wheat A-genome progenitor Triticum urartu.</title>
        <authorList>
            <person name="Ling H.Q."/>
            <person name="Zhao S."/>
            <person name="Liu D."/>
            <person name="Wang J."/>
            <person name="Sun H."/>
            <person name="Zhang C."/>
            <person name="Fan H."/>
            <person name="Li D."/>
            <person name="Dong L."/>
            <person name="Tao Y."/>
            <person name="Gao C."/>
            <person name="Wu H."/>
            <person name="Li Y."/>
            <person name="Cui Y."/>
            <person name="Guo X."/>
            <person name="Zheng S."/>
            <person name="Wang B."/>
            <person name="Yu K."/>
            <person name="Liang Q."/>
            <person name="Yang W."/>
            <person name="Lou X."/>
            <person name="Chen J."/>
            <person name="Feng M."/>
            <person name="Jian J."/>
            <person name="Zhang X."/>
            <person name="Luo G."/>
            <person name="Jiang Y."/>
            <person name="Liu J."/>
            <person name="Wang Z."/>
            <person name="Sha Y."/>
            <person name="Zhang B."/>
            <person name="Wu H."/>
            <person name="Tang D."/>
            <person name="Shen Q."/>
            <person name="Xue P."/>
            <person name="Zou S."/>
            <person name="Wang X."/>
            <person name="Liu X."/>
            <person name="Wang F."/>
            <person name="Yang Y."/>
            <person name="An X."/>
            <person name="Dong Z."/>
            <person name="Zhang K."/>
            <person name="Zhang X."/>
            <person name="Luo M.C."/>
            <person name="Dvorak J."/>
            <person name="Tong Y."/>
            <person name="Wang J."/>
            <person name="Yang H."/>
            <person name="Li Z."/>
            <person name="Wang D."/>
            <person name="Zhang A."/>
            <person name="Wang J."/>
        </authorList>
    </citation>
    <scope>NUCLEOTIDE SEQUENCE</scope>
    <source>
        <strain evidence="7">cv. G1812</strain>
    </source>
</reference>
<reference evidence="6" key="2">
    <citation type="submission" date="2018-03" db="EMBL/GenBank/DDBJ databases">
        <title>The Triticum urartu genome reveals the dynamic nature of wheat genome evolution.</title>
        <authorList>
            <person name="Ling H."/>
            <person name="Ma B."/>
            <person name="Shi X."/>
            <person name="Liu H."/>
            <person name="Dong L."/>
            <person name="Sun H."/>
            <person name="Cao Y."/>
            <person name="Gao Q."/>
            <person name="Zheng S."/>
            <person name="Li Y."/>
            <person name="Yu Y."/>
            <person name="Du H."/>
            <person name="Qi M."/>
            <person name="Li Y."/>
            <person name="Yu H."/>
            <person name="Cui Y."/>
            <person name="Wang N."/>
            <person name="Chen C."/>
            <person name="Wu H."/>
            <person name="Zhao Y."/>
            <person name="Zhang J."/>
            <person name="Li Y."/>
            <person name="Zhou W."/>
            <person name="Zhang B."/>
            <person name="Hu W."/>
            <person name="Eijk M."/>
            <person name="Tang J."/>
            <person name="Witsenboer H."/>
            <person name="Zhao S."/>
            <person name="Li Z."/>
            <person name="Zhang A."/>
            <person name="Wang D."/>
            <person name="Liang C."/>
        </authorList>
    </citation>
    <scope>NUCLEOTIDE SEQUENCE [LARGE SCALE GENOMIC DNA]</scope>
    <source>
        <strain evidence="6">cv. G1812</strain>
    </source>
</reference>
<name>A0A8R7UW13_TRIUA</name>
<evidence type="ECO:0000259" key="4">
    <source>
        <dbReference type="Pfam" id="PF00891"/>
    </source>
</evidence>
<evidence type="ECO:0000256" key="3">
    <source>
        <dbReference type="ARBA" id="ARBA00022691"/>
    </source>
</evidence>
<dbReference type="SUPFAM" id="SSF53335">
    <property type="entry name" value="S-adenosyl-L-methionine-dependent methyltransferases"/>
    <property type="match status" value="1"/>
</dbReference>
<dbReference type="GO" id="GO:0046983">
    <property type="term" value="F:protein dimerization activity"/>
    <property type="evidence" value="ECO:0007669"/>
    <property type="project" value="InterPro"/>
</dbReference>
<dbReference type="Gene3D" id="1.10.10.10">
    <property type="entry name" value="Winged helix-like DNA-binding domain superfamily/Winged helix DNA-binding domain"/>
    <property type="match status" value="1"/>
</dbReference>
<organism evidence="6 7">
    <name type="scientific">Triticum urartu</name>
    <name type="common">Red wild einkorn</name>
    <name type="synonym">Crithodium urartu</name>
    <dbReference type="NCBI Taxonomy" id="4572"/>
    <lineage>
        <taxon>Eukaryota</taxon>
        <taxon>Viridiplantae</taxon>
        <taxon>Streptophyta</taxon>
        <taxon>Embryophyta</taxon>
        <taxon>Tracheophyta</taxon>
        <taxon>Spermatophyta</taxon>
        <taxon>Magnoliopsida</taxon>
        <taxon>Liliopsida</taxon>
        <taxon>Poales</taxon>
        <taxon>Poaceae</taxon>
        <taxon>BOP clade</taxon>
        <taxon>Pooideae</taxon>
        <taxon>Triticodae</taxon>
        <taxon>Triticeae</taxon>
        <taxon>Triticinae</taxon>
        <taxon>Triticum</taxon>
    </lineage>
</organism>
<dbReference type="EnsemblPlants" id="TuG1812G0600004198.01.T01">
    <property type="protein sequence ID" value="TuG1812G0600004198.01.T01.cds438586"/>
    <property type="gene ID" value="TuG1812G0600004198.01"/>
</dbReference>
<reference evidence="6" key="3">
    <citation type="submission" date="2022-06" db="UniProtKB">
        <authorList>
            <consortium name="EnsemblPlants"/>
        </authorList>
    </citation>
    <scope>IDENTIFICATION</scope>
</reference>
<dbReference type="InterPro" id="IPR016461">
    <property type="entry name" value="COMT-like"/>
</dbReference>
<dbReference type="Gramene" id="TuG1812G0600004198.01.T01">
    <property type="protein sequence ID" value="TuG1812G0600004198.01.T01.cds438586"/>
    <property type="gene ID" value="TuG1812G0600004198.01"/>
</dbReference>
<proteinExistence type="predicted"/>
<evidence type="ECO:0000313" key="7">
    <source>
        <dbReference type="Proteomes" id="UP000015106"/>
    </source>
</evidence>
<dbReference type="PROSITE" id="PS51683">
    <property type="entry name" value="SAM_OMT_II"/>
    <property type="match status" value="1"/>
</dbReference>
<keyword evidence="1" id="KW-0489">Methyltransferase</keyword>
<dbReference type="InterPro" id="IPR036388">
    <property type="entry name" value="WH-like_DNA-bd_sf"/>
</dbReference>
<evidence type="ECO:0008006" key="8">
    <source>
        <dbReference type="Google" id="ProtNLM"/>
    </source>
</evidence>
<sequence>MAYVKSAMLRAAVDLRVPDAIHHRGGAATLSDIAAEVGIQPAKVSHLHRLMRALTILGIFSVDQGPHDDATNMHYKFTPPSRLLVGDSSCTQSPIVRVLVDPLSLTALCSIGEWFTDERASALTLFEVAHGCTREEMTAKKGTRGMFNAGMVSDNRLLMETIIRDHCNIFEGVTSLVDASGAHGATAEAIAKAFPHINCTVLDLPHAIAGAPAISNV</sequence>
<evidence type="ECO:0000256" key="2">
    <source>
        <dbReference type="ARBA" id="ARBA00022679"/>
    </source>
</evidence>
<dbReference type="Pfam" id="PF00891">
    <property type="entry name" value="Methyltransf_2"/>
    <property type="match status" value="1"/>
</dbReference>
<feature type="domain" description="O-methyltransferase C-terminal" evidence="4">
    <location>
        <begin position="112"/>
        <end position="213"/>
    </location>
</feature>
<dbReference type="AlphaFoldDB" id="A0A8R7UW13"/>
<dbReference type="GO" id="GO:0008171">
    <property type="term" value="F:O-methyltransferase activity"/>
    <property type="evidence" value="ECO:0007669"/>
    <property type="project" value="InterPro"/>
</dbReference>
<dbReference type="InterPro" id="IPR029063">
    <property type="entry name" value="SAM-dependent_MTases_sf"/>
</dbReference>
<dbReference type="Gene3D" id="3.40.50.150">
    <property type="entry name" value="Vaccinia Virus protein VP39"/>
    <property type="match status" value="1"/>
</dbReference>
<dbReference type="SUPFAM" id="SSF46785">
    <property type="entry name" value="Winged helix' DNA-binding domain"/>
    <property type="match status" value="1"/>
</dbReference>
<protein>
    <recommendedName>
        <fullName evidence="8">5-pentadecatrienyl resorcinol O-methyltransferase</fullName>
    </recommendedName>
</protein>
<dbReference type="Proteomes" id="UP000015106">
    <property type="component" value="Chromosome 6"/>
</dbReference>
<evidence type="ECO:0000259" key="5">
    <source>
        <dbReference type="Pfam" id="PF08100"/>
    </source>
</evidence>
<evidence type="ECO:0000256" key="1">
    <source>
        <dbReference type="ARBA" id="ARBA00022603"/>
    </source>
</evidence>
<keyword evidence="2" id="KW-0808">Transferase</keyword>
<keyword evidence="7" id="KW-1185">Reference proteome</keyword>